<dbReference type="InterPro" id="IPR018511">
    <property type="entry name" value="Hemolysin-typ_Ca-bd_CS"/>
</dbReference>
<dbReference type="InterPro" id="IPR011049">
    <property type="entry name" value="Serralysin-like_metalloprot_C"/>
</dbReference>
<dbReference type="PANTHER" id="PTHR38340:SF1">
    <property type="entry name" value="S-LAYER PROTEIN"/>
    <property type="match status" value="1"/>
</dbReference>
<reference evidence="3 4" key="1">
    <citation type="submission" date="2020-02" db="EMBL/GenBank/DDBJ databases">
        <title>Genome sequence of the type strain CGMCC 1.15528 of Mesorhizobium zhangyense.</title>
        <authorList>
            <person name="Gao J."/>
            <person name="Sun J."/>
        </authorList>
    </citation>
    <scope>NUCLEOTIDE SEQUENCE [LARGE SCALE GENOMIC DNA]</scope>
    <source>
        <strain evidence="3 4">CGMCC 1.15528</strain>
    </source>
</reference>
<evidence type="ECO:0000256" key="1">
    <source>
        <dbReference type="ARBA" id="ARBA00004613"/>
    </source>
</evidence>
<dbReference type="GO" id="GO:0005576">
    <property type="term" value="C:extracellular region"/>
    <property type="evidence" value="ECO:0007669"/>
    <property type="project" value="UniProtKB-SubCell"/>
</dbReference>
<dbReference type="PRINTS" id="PR00313">
    <property type="entry name" value="CABNDNGRPT"/>
</dbReference>
<evidence type="ECO:0000313" key="4">
    <source>
        <dbReference type="Proteomes" id="UP000481252"/>
    </source>
</evidence>
<keyword evidence="4" id="KW-1185">Reference proteome</keyword>
<dbReference type="PROSITE" id="PS00330">
    <property type="entry name" value="HEMOLYSIN_CALCIUM"/>
    <property type="match status" value="1"/>
</dbReference>
<comment type="subcellular location">
    <subcellularLocation>
        <location evidence="1">Secreted</location>
    </subcellularLocation>
</comment>
<evidence type="ECO:0000256" key="2">
    <source>
        <dbReference type="ARBA" id="ARBA00022525"/>
    </source>
</evidence>
<dbReference type="RefSeq" id="WP_165118962.1">
    <property type="nucleotide sequence ID" value="NZ_JAAKZG010000006.1"/>
</dbReference>
<sequence length="454" mass="48357">MATFSSTSAINNSLLVFESLLPDSFYYEWYSERSMDTAYGQISYMYGNTEEGIDSNYYGNFEYLYEGDGSVFHISGYVTSIVSETHYQDYSFYPPITNGTRWIINDINIYVGKFQTPNDLPGLIFAGDDRIYGSPENDELYGFSGSDVIEGKGGNDIINGGTGADIMLGGLGNDLYFVDNARDVVFEFVNEGTDTVRSTISLTLTSNVERLELLGTGHLSGVGNDLNNDLIGNSGNNTLYGRAGNDLLDGRAGSDTMYGGAGNDIYVVSSAGDRAIELAGEGTDTVRSYIDWSLGANLERLELQGSANLTGNGNGLNNTLIGNSGSNILRGGAGNDTLIGGAGKDTLNGGDGKDTFVFNAALGSTNIDKINDYNVAQDTMQLDSKYFAGLAKGWLAAGAFHTGTAAHDATDRIIYNKSTGALWFDKDGIGGATAVQFATLSPGLAMTANEFFIV</sequence>
<keyword evidence="2" id="KW-0964">Secreted</keyword>
<dbReference type="InterPro" id="IPR001343">
    <property type="entry name" value="Hemolysn_Ca-bd"/>
</dbReference>
<protein>
    <submittedName>
        <fullName evidence="3">Calcium-binding protein</fullName>
    </submittedName>
</protein>
<dbReference type="Pfam" id="PF00353">
    <property type="entry name" value="HemolysinCabind"/>
    <property type="match status" value="3"/>
</dbReference>
<name>A0A7C9VAM1_9HYPH</name>
<dbReference type="GO" id="GO:0005509">
    <property type="term" value="F:calcium ion binding"/>
    <property type="evidence" value="ECO:0007669"/>
    <property type="project" value="InterPro"/>
</dbReference>
<comment type="caution">
    <text evidence="3">The sequence shown here is derived from an EMBL/GenBank/DDBJ whole genome shotgun (WGS) entry which is preliminary data.</text>
</comment>
<proteinExistence type="predicted"/>
<gene>
    <name evidence="3" type="ORF">G6N74_16075</name>
</gene>
<evidence type="ECO:0000313" key="3">
    <source>
        <dbReference type="EMBL" id="NGN42586.1"/>
    </source>
</evidence>
<dbReference type="Gene3D" id="2.150.10.10">
    <property type="entry name" value="Serralysin-like metalloprotease, C-terminal"/>
    <property type="match status" value="3"/>
</dbReference>
<dbReference type="Proteomes" id="UP000481252">
    <property type="component" value="Unassembled WGS sequence"/>
</dbReference>
<organism evidence="3 4">
    <name type="scientific">Mesorhizobium zhangyense</name>
    <dbReference type="NCBI Taxonomy" id="1776730"/>
    <lineage>
        <taxon>Bacteria</taxon>
        <taxon>Pseudomonadati</taxon>
        <taxon>Pseudomonadota</taxon>
        <taxon>Alphaproteobacteria</taxon>
        <taxon>Hyphomicrobiales</taxon>
        <taxon>Phyllobacteriaceae</taxon>
        <taxon>Mesorhizobium</taxon>
    </lineage>
</organism>
<dbReference type="AlphaFoldDB" id="A0A7C9VAM1"/>
<dbReference type="SUPFAM" id="SSF51120">
    <property type="entry name" value="beta-Roll"/>
    <property type="match status" value="3"/>
</dbReference>
<dbReference type="EMBL" id="JAAKZG010000006">
    <property type="protein sequence ID" value="NGN42586.1"/>
    <property type="molecule type" value="Genomic_DNA"/>
</dbReference>
<accession>A0A7C9VAM1</accession>
<dbReference type="InterPro" id="IPR050557">
    <property type="entry name" value="RTX_toxin/Mannuronan_C5-epim"/>
</dbReference>
<dbReference type="PANTHER" id="PTHR38340">
    <property type="entry name" value="S-LAYER PROTEIN"/>
    <property type="match status" value="1"/>
</dbReference>